<dbReference type="RefSeq" id="WP_148697710.1">
    <property type="nucleotide sequence ID" value="NZ_CP017834.1"/>
</dbReference>
<keyword evidence="1" id="KW-0812">Transmembrane</keyword>
<feature type="transmembrane region" description="Helical" evidence="1">
    <location>
        <begin position="7"/>
        <end position="26"/>
    </location>
</feature>
<protein>
    <submittedName>
        <fullName evidence="2">Uncharacterized protein</fullName>
    </submittedName>
</protein>
<organism evidence="2 3">
    <name type="scientific">Silvanigrella aquatica</name>
    <dbReference type="NCBI Taxonomy" id="1915309"/>
    <lineage>
        <taxon>Bacteria</taxon>
        <taxon>Pseudomonadati</taxon>
        <taxon>Bdellovibrionota</taxon>
        <taxon>Oligoflexia</taxon>
        <taxon>Silvanigrellales</taxon>
        <taxon>Silvanigrellaceae</taxon>
        <taxon>Silvanigrella</taxon>
    </lineage>
</organism>
<reference evidence="2 3" key="1">
    <citation type="submission" date="2016-10" db="EMBL/GenBank/DDBJ databases">
        <title>Silvanigrella aquatica sp. nov., isolated from a freshwater lake located in the Black Forest, Germany, description of Silvanigrellaceae fam. nov., Silvanigrellales ord. nov., reclassification of the order Bdellovibrionales in the class Oligoflexia, reclassification of the families Bacteriovoracaceae and Halobacteriovoraceae in the new order Bacteriovoracales ord. nov., and reclassification of the family Pseudobacteriovoracaceae in the order Oligoflexiales.</title>
        <authorList>
            <person name="Hahn M.W."/>
            <person name="Schmidt J."/>
            <person name="Koll U."/>
            <person name="Rohde M."/>
            <person name="Verbag S."/>
            <person name="Pitt A."/>
            <person name="Nakai R."/>
            <person name="Naganuma T."/>
            <person name="Lang E."/>
        </authorList>
    </citation>
    <scope>NUCLEOTIDE SEQUENCE [LARGE SCALE GENOMIC DNA]</scope>
    <source>
        <strain evidence="2 3">MWH-Nonnen-W8red</strain>
    </source>
</reference>
<accession>A0A1L4D194</accession>
<dbReference type="AlphaFoldDB" id="A0A1L4D194"/>
<keyword evidence="1" id="KW-1133">Transmembrane helix</keyword>
<dbReference type="OrthoDB" id="5298782at2"/>
<evidence type="ECO:0000313" key="2">
    <source>
        <dbReference type="EMBL" id="APJ03966.1"/>
    </source>
</evidence>
<keyword evidence="3" id="KW-1185">Reference proteome</keyword>
<gene>
    <name evidence="2" type="ORF">AXG55_08620</name>
</gene>
<dbReference type="KEGG" id="saqi:AXG55_08620"/>
<keyword evidence="1" id="KW-0472">Membrane</keyword>
<proteinExistence type="predicted"/>
<sequence>MITIFKYLFLFIAFGIIWFMILSIQVSKSSTLFLVLQKELKMVPGDEEEDISNKKEIDRQKVIDAISKAFND</sequence>
<evidence type="ECO:0000313" key="3">
    <source>
        <dbReference type="Proteomes" id="UP000184731"/>
    </source>
</evidence>
<evidence type="ECO:0000256" key="1">
    <source>
        <dbReference type="SAM" id="Phobius"/>
    </source>
</evidence>
<dbReference type="EMBL" id="CP017834">
    <property type="protein sequence ID" value="APJ03966.1"/>
    <property type="molecule type" value="Genomic_DNA"/>
</dbReference>
<name>A0A1L4D194_9BACT</name>
<dbReference type="Proteomes" id="UP000184731">
    <property type="component" value="Chromosome"/>
</dbReference>